<keyword evidence="12" id="KW-1185">Reference proteome</keyword>
<evidence type="ECO:0000256" key="10">
    <source>
        <dbReference type="HAMAP-Rule" id="MF_00230"/>
    </source>
</evidence>
<name>A0A5M6IQT4_9PROT</name>
<evidence type="ECO:0000256" key="7">
    <source>
        <dbReference type="ARBA" id="ARBA00022679"/>
    </source>
</evidence>
<keyword evidence="7 10" id="KW-0808">Transferase</keyword>
<dbReference type="EC" id="2.4.2.21" evidence="3 10"/>
<comment type="caution">
    <text evidence="11">The sequence shown here is derived from an EMBL/GenBank/DDBJ whole genome shotgun (WGS) entry which is preliminary data.</text>
</comment>
<gene>
    <name evidence="10 11" type="primary">cobT</name>
    <name evidence="11" type="ORF">F1189_18625</name>
</gene>
<evidence type="ECO:0000256" key="6">
    <source>
        <dbReference type="ARBA" id="ARBA00022676"/>
    </source>
</evidence>
<dbReference type="InterPro" id="IPR023195">
    <property type="entry name" value="Nict_dMeBzImd_PRibTrfase_N"/>
</dbReference>
<dbReference type="InterPro" id="IPR003200">
    <property type="entry name" value="Nict_dMeBzImd_PRibTrfase"/>
</dbReference>
<dbReference type="InterPro" id="IPR036087">
    <property type="entry name" value="Nict_dMeBzImd_PRibTrfase_sf"/>
</dbReference>
<comment type="pathway">
    <text evidence="1 10">Nucleoside biosynthesis; alpha-ribazole biosynthesis; alpha-ribazole from 5,6-dimethylbenzimidazole: step 1/2.</text>
</comment>
<dbReference type="RefSeq" id="WP_150042370.1">
    <property type="nucleotide sequence ID" value="NZ_OW485601.1"/>
</dbReference>
<dbReference type="AlphaFoldDB" id="A0A5M6IQT4"/>
<proteinExistence type="inferred from homology"/>
<evidence type="ECO:0000313" key="11">
    <source>
        <dbReference type="EMBL" id="KAA5610636.1"/>
    </source>
</evidence>
<evidence type="ECO:0000256" key="1">
    <source>
        <dbReference type="ARBA" id="ARBA00005049"/>
    </source>
</evidence>
<sequence length="357" mass="36488">MSHPASWQAPAIPPLAHDLTTALQARIDAKTKPPGSLGRLEDLALRLGLMQGTTRPVLTAPAVLVFAGDHGFARDGVSPFPPEVTPQMVANFLAGGAGINVFARLAGLPVKVIDAGVAVDLPPHPDLIDLKVRHGTRNALQETALTPDEVALCLDRGGQVVADLAARGCNAILPGEMGIGNSSAAALITSALLDIPLADCVGIGAGHDPAGHARKREILARVQARHPGVRDPLEALAAFGGCEIAMMAGAMLAAASRRMLVLVDGIIATSAALVAARLAPAMLDYAVFAHVSGDGPHRLAVEALGGRPLLDLGLRLGEGTGAALAWPLVRAAAGFLEEMATFEAAGVSERTGVAPQP</sequence>
<evidence type="ECO:0000256" key="8">
    <source>
        <dbReference type="ARBA" id="ARBA00030686"/>
    </source>
</evidence>
<organism evidence="11 12">
    <name type="scientific">Rhodovastum atsumiense</name>
    <dbReference type="NCBI Taxonomy" id="504468"/>
    <lineage>
        <taxon>Bacteria</taxon>
        <taxon>Pseudomonadati</taxon>
        <taxon>Pseudomonadota</taxon>
        <taxon>Alphaproteobacteria</taxon>
        <taxon>Acetobacterales</taxon>
        <taxon>Acetobacteraceae</taxon>
        <taxon>Rhodovastum</taxon>
    </lineage>
</organism>
<dbReference type="NCBIfam" id="NF000996">
    <property type="entry name" value="PRK00105.1"/>
    <property type="match status" value="1"/>
</dbReference>
<dbReference type="InterPro" id="IPR017846">
    <property type="entry name" value="Nict_dMeBzImd_PRibTrfase_bact"/>
</dbReference>
<keyword evidence="5 10" id="KW-0169">Cobalamin biosynthesis</keyword>
<evidence type="ECO:0000256" key="4">
    <source>
        <dbReference type="ARBA" id="ARBA00015486"/>
    </source>
</evidence>
<dbReference type="Pfam" id="PF02277">
    <property type="entry name" value="DBI_PRT"/>
    <property type="match status" value="1"/>
</dbReference>
<dbReference type="EMBL" id="VWPK01000030">
    <property type="protein sequence ID" value="KAA5610636.1"/>
    <property type="molecule type" value="Genomic_DNA"/>
</dbReference>
<dbReference type="UniPathway" id="UPA00061">
    <property type="reaction ID" value="UER00516"/>
</dbReference>
<feature type="active site" description="Proton acceptor" evidence="10">
    <location>
        <position position="318"/>
    </location>
</feature>
<dbReference type="Gene3D" id="3.40.50.10210">
    <property type="match status" value="1"/>
</dbReference>
<dbReference type="FunFam" id="3.40.50.10210:FF:000001">
    <property type="entry name" value="Nicotinate-nucleotide--dimethylbenzimidazole phosphoribosyltransferase"/>
    <property type="match status" value="1"/>
</dbReference>
<evidence type="ECO:0000313" key="12">
    <source>
        <dbReference type="Proteomes" id="UP000325255"/>
    </source>
</evidence>
<accession>A0A5M6IQT4</accession>
<dbReference type="CDD" id="cd02439">
    <property type="entry name" value="DMB-PRT_CobT"/>
    <property type="match status" value="1"/>
</dbReference>
<dbReference type="Proteomes" id="UP000325255">
    <property type="component" value="Unassembled WGS sequence"/>
</dbReference>
<dbReference type="SUPFAM" id="SSF52733">
    <property type="entry name" value="Nicotinate mononucleotide:5,6-dimethylbenzimidazole phosphoribosyltransferase (CobT)"/>
    <property type="match status" value="1"/>
</dbReference>
<dbReference type="PANTHER" id="PTHR43463:SF1">
    <property type="entry name" value="NICOTINATE-NUCLEOTIDE--DIMETHYLBENZIMIDAZOLE PHOSPHORIBOSYLTRANSFERASE"/>
    <property type="match status" value="1"/>
</dbReference>
<dbReference type="OrthoDB" id="9781491at2"/>
<comment type="similarity">
    <text evidence="2 10">Belongs to the CobT family.</text>
</comment>
<dbReference type="HAMAP" id="MF_00230">
    <property type="entry name" value="CobT"/>
    <property type="match status" value="1"/>
</dbReference>
<reference evidence="11 12" key="1">
    <citation type="submission" date="2019-09" db="EMBL/GenBank/DDBJ databases">
        <title>Genome sequence of Rhodovastum atsumiense, a diverse member of the Acetobacteraceae family of non-sulfur purple photosynthetic bacteria.</title>
        <authorList>
            <person name="Meyer T."/>
            <person name="Kyndt J."/>
        </authorList>
    </citation>
    <scope>NUCLEOTIDE SEQUENCE [LARGE SCALE GENOMIC DNA]</scope>
    <source>
        <strain evidence="11 12">DSM 21279</strain>
    </source>
</reference>
<evidence type="ECO:0000256" key="9">
    <source>
        <dbReference type="ARBA" id="ARBA00047340"/>
    </source>
</evidence>
<dbReference type="Gene3D" id="1.10.1610.10">
    <property type="match status" value="1"/>
</dbReference>
<dbReference type="NCBIfam" id="TIGR03160">
    <property type="entry name" value="cobT_DBIPRT"/>
    <property type="match status" value="1"/>
</dbReference>
<keyword evidence="6 10" id="KW-0328">Glycosyltransferase</keyword>
<dbReference type="GO" id="GO:0009236">
    <property type="term" value="P:cobalamin biosynthetic process"/>
    <property type="evidence" value="ECO:0007669"/>
    <property type="project" value="UniProtKB-UniRule"/>
</dbReference>
<evidence type="ECO:0000256" key="3">
    <source>
        <dbReference type="ARBA" id="ARBA00011991"/>
    </source>
</evidence>
<dbReference type="GO" id="GO:0008939">
    <property type="term" value="F:nicotinate-nucleotide-dimethylbenzimidazole phosphoribosyltransferase activity"/>
    <property type="evidence" value="ECO:0007669"/>
    <property type="project" value="UniProtKB-UniRule"/>
</dbReference>
<comment type="catalytic activity">
    <reaction evidence="9 10">
        <text>5,6-dimethylbenzimidazole + nicotinate beta-D-ribonucleotide = alpha-ribazole 5'-phosphate + nicotinate + H(+)</text>
        <dbReference type="Rhea" id="RHEA:11196"/>
        <dbReference type="ChEBI" id="CHEBI:15378"/>
        <dbReference type="ChEBI" id="CHEBI:15890"/>
        <dbReference type="ChEBI" id="CHEBI:32544"/>
        <dbReference type="ChEBI" id="CHEBI:57502"/>
        <dbReference type="ChEBI" id="CHEBI:57918"/>
        <dbReference type="EC" id="2.4.2.21"/>
    </reaction>
</comment>
<comment type="function">
    <text evidence="10">Catalyzes the synthesis of alpha-ribazole-5'-phosphate from nicotinate mononucleotide (NAMN) and 5,6-dimethylbenzimidazole (DMB).</text>
</comment>
<protein>
    <recommendedName>
        <fullName evidence="4 10">Nicotinate-nucleotide--dimethylbenzimidazole phosphoribosyltransferase</fullName>
        <shortName evidence="10">NN:DBI PRT</shortName>
        <ecNumber evidence="3 10">2.4.2.21</ecNumber>
    </recommendedName>
    <alternativeName>
        <fullName evidence="8 10">N(1)-alpha-phosphoribosyltransferase</fullName>
    </alternativeName>
</protein>
<dbReference type="PANTHER" id="PTHR43463">
    <property type="entry name" value="NICOTINATE-NUCLEOTIDE--DIMETHYLBENZIMIDAZOLE PHOSPHORIBOSYLTRANSFERASE"/>
    <property type="match status" value="1"/>
</dbReference>
<evidence type="ECO:0000256" key="5">
    <source>
        <dbReference type="ARBA" id="ARBA00022573"/>
    </source>
</evidence>
<evidence type="ECO:0000256" key="2">
    <source>
        <dbReference type="ARBA" id="ARBA00007110"/>
    </source>
</evidence>